<evidence type="ECO:0000256" key="1">
    <source>
        <dbReference type="ARBA" id="ARBA00004167"/>
    </source>
</evidence>
<dbReference type="Pfam" id="PF01822">
    <property type="entry name" value="WSC"/>
    <property type="match status" value="1"/>
</dbReference>
<comment type="subcellular location">
    <subcellularLocation>
        <location evidence="1">Membrane</location>
        <topology evidence="1">Single-pass membrane protein</topology>
    </subcellularLocation>
</comment>
<protein>
    <recommendedName>
        <fullName evidence="7">WSC domain-containing protein</fullName>
    </recommendedName>
</protein>
<evidence type="ECO:0000256" key="4">
    <source>
        <dbReference type="ARBA" id="ARBA00022989"/>
    </source>
</evidence>
<evidence type="ECO:0000313" key="8">
    <source>
        <dbReference type="EMBL" id="KAJ9165799.1"/>
    </source>
</evidence>
<dbReference type="Proteomes" id="UP001174691">
    <property type="component" value="Unassembled WGS sequence"/>
</dbReference>
<sequence>MKNPAPDGRSPNRHHSRLRCVVSSFFVLCCGNLLHVHGMDDASKNGRTLPDKKYANDAMAIEMCASYAKALKYQYFGLEYGKECWMANVINPLAQRSLPPDNPGCTTACPGNASQLCGGRARINLYSFLPAASTSSTGSASSVSTSPTATYFTGAFTASSSSTSAAPATSAGSPSGTATPVDFTKVLLSDNAALGTGADGKPVVNLTPVAPGQASIKVPHDTLPPANPGDQIAVQVSYATMKAVKRAELAQCSLVIALGGVIIYNQIITTTDGNYTTVTVLTNYPTGATTLIITENCPVD</sequence>
<feature type="domain" description="WSC" evidence="7">
    <location>
        <begin position="24"/>
        <end position="129"/>
    </location>
</feature>
<keyword evidence="2" id="KW-0812">Transmembrane</keyword>
<evidence type="ECO:0000256" key="2">
    <source>
        <dbReference type="ARBA" id="ARBA00022692"/>
    </source>
</evidence>
<evidence type="ECO:0000259" key="7">
    <source>
        <dbReference type="PROSITE" id="PS51212"/>
    </source>
</evidence>
<dbReference type="AlphaFoldDB" id="A0AA38W1B9"/>
<organism evidence="8 9">
    <name type="scientific">Coniochaeta hoffmannii</name>
    <dbReference type="NCBI Taxonomy" id="91930"/>
    <lineage>
        <taxon>Eukaryota</taxon>
        <taxon>Fungi</taxon>
        <taxon>Dikarya</taxon>
        <taxon>Ascomycota</taxon>
        <taxon>Pezizomycotina</taxon>
        <taxon>Sordariomycetes</taxon>
        <taxon>Sordariomycetidae</taxon>
        <taxon>Coniochaetales</taxon>
        <taxon>Coniochaetaceae</taxon>
        <taxon>Coniochaeta</taxon>
    </lineage>
</organism>
<evidence type="ECO:0000313" key="9">
    <source>
        <dbReference type="Proteomes" id="UP001174691"/>
    </source>
</evidence>
<comment type="caution">
    <text evidence="8">The sequence shown here is derived from an EMBL/GenBank/DDBJ whole genome shotgun (WGS) entry which is preliminary data.</text>
</comment>
<evidence type="ECO:0000256" key="6">
    <source>
        <dbReference type="ARBA" id="ARBA00023180"/>
    </source>
</evidence>
<dbReference type="InterPro" id="IPR051836">
    <property type="entry name" value="Kremen_rcpt"/>
</dbReference>
<evidence type="ECO:0000256" key="3">
    <source>
        <dbReference type="ARBA" id="ARBA00022729"/>
    </source>
</evidence>
<dbReference type="PROSITE" id="PS51212">
    <property type="entry name" value="WSC"/>
    <property type="match status" value="1"/>
</dbReference>
<accession>A0AA38W1B9</accession>
<keyword evidence="3" id="KW-0732">Signal</keyword>
<proteinExistence type="predicted"/>
<dbReference type="EMBL" id="JANBVN010000001">
    <property type="protein sequence ID" value="KAJ9165799.1"/>
    <property type="molecule type" value="Genomic_DNA"/>
</dbReference>
<keyword evidence="5" id="KW-0472">Membrane</keyword>
<dbReference type="PANTHER" id="PTHR24269:SF16">
    <property type="entry name" value="PROTEIN SLG1"/>
    <property type="match status" value="1"/>
</dbReference>
<dbReference type="InterPro" id="IPR002889">
    <property type="entry name" value="WSC_carb-bd"/>
</dbReference>
<dbReference type="PANTHER" id="PTHR24269">
    <property type="entry name" value="KREMEN PROTEIN"/>
    <property type="match status" value="1"/>
</dbReference>
<dbReference type="GO" id="GO:0005886">
    <property type="term" value="C:plasma membrane"/>
    <property type="evidence" value="ECO:0007669"/>
    <property type="project" value="TreeGrafter"/>
</dbReference>
<keyword evidence="6" id="KW-0325">Glycoprotein</keyword>
<gene>
    <name evidence="8" type="ORF">NKR19_g16</name>
</gene>
<reference evidence="8" key="1">
    <citation type="submission" date="2022-07" db="EMBL/GenBank/DDBJ databases">
        <title>Fungi with potential for degradation of polypropylene.</title>
        <authorList>
            <person name="Gostincar C."/>
        </authorList>
    </citation>
    <scope>NUCLEOTIDE SEQUENCE</scope>
    <source>
        <strain evidence="8">EXF-13287</strain>
    </source>
</reference>
<evidence type="ECO:0000256" key="5">
    <source>
        <dbReference type="ARBA" id="ARBA00023136"/>
    </source>
</evidence>
<keyword evidence="9" id="KW-1185">Reference proteome</keyword>
<name>A0AA38W1B9_9PEZI</name>
<keyword evidence="4" id="KW-1133">Transmembrane helix</keyword>